<dbReference type="EMBL" id="CH479180">
    <property type="protein sequence ID" value="EDW29325.1"/>
    <property type="molecule type" value="Genomic_DNA"/>
</dbReference>
<dbReference type="KEGG" id="dpe:6589490"/>
<dbReference type="STRING" id="7234.B4G7Q4"/>
<keyword evidence="4" id="KW-1185">Reference proteome</keyword>
<accession>B4G7Q4</accession>
<dbReference type="OrthoDB" id="8028668at2759"/>
<name>B4G7Q4_DROPE</name>
<evidence type="ECO:0000313" key="3">
    <source>
        <dbReference type="EMBL" id="EDW29325.1"/>
    </source>
</evidence>
<reference evidence="3 4" key="1">
    <citation type="journal article" date="2007" name="Nature">
        <title>Evolution of genes and genomes on the Drosophila phylogeny.</title>
        <authorList>
            <consortium name="Drosophila 12 Genomes Consortium"/>
            <person name="Clark A.G."/>
            <person name="Eisen M.B."/>
            <person name="Smith D.R."/>
            <person name="Bergman C.M."/>
            <person name="Oliver B."/>
            <person name="Markow T.A."/>
            <person name="Kaufman T.C."/>
            <person name="Kellis M."/>
            <person name="Gelbart W."/>
            <person name="Iyer V.N."/>
            <person name="Pollard D.A."/>
            <person name="Sackton T.B."/>
            <person name="Larracuente A.M."/>
            <person name="Singh N.D."/>
            <person name="Abad J.P."/>
            <person name="Abt D.N."/>
            <person name="Adryan B."/>
            <person name="Aguade M."/>
            <person name="Akashi H."/>
            <person name="Anderson W.W."/>
            <person name="Aquadro C.F."/>
            <person name="Ardell D.H."/>
            <person name="Arguello R."/>
            <person name="Artieri C.G."/>
            <person name="Barbash D.A."/>
            <person name="Barker D."/>
            <person name="Barsanti P."/>
            <person name="Batterham P."/>
            <person name="Batzoglou S."/>
            <person name="Begun D."/>
            <person name="Bhutkar A."/>
            <person name="Blanco E."/>
            <person name="Bosak S.A."/>
            <person name="Bradley R.K."/>
            <person name="Brand A.D."/>
            <person name="Brent M.R."/>
            <person name="Brooks A.N."/>
            <person name="Brown R.H."/>
            <person name="Butlin R.K."/>
            <person name="Caggese C."/>
            <person name="Calvi B.R."/>
            <person name="Bernardo de Carvalho A."/>
            <person name="Caspi A."/>
            <person name="Castrezana S."/>
            <person name="Celniker S.E."/>
            <person name="Chang J.L."/>
            <person name="Chapple C."/>
            <person name="Chatterji S."/>
            <person name="Chinwalla A."/>
            <person name="Civetta A."/>
            <person name="Clifton S.W."/>
            <person name="Comeron J.M."/>
            <person name="Costello J.C."/>
            <person name="Coyne J.A."/>
            <person name="Daub J."/>
            <person name="David R.G."/>
            <person name="Delcher A.L."/>
            <person name="Delehaunty K."/>
            <person name="Do C.B."/>
            <person name="Ebling H."/>
            <person name="Edwards K."/>
            <person name="Eickbush T."/>
            <person name="Evans J.D."/>
            <person name="Filipski A."/>
            <person name="Findeiss S."/>
            <person name="Freyhult E."/>
            <person name="Fulton L."/>
            <person name="Fulton R."/>
            <person name="Garcia A.C."/>
            <person name="Gardiner A."/>
            <person name="Garfield D.A."/>
            <person name="Garvin B.E."/>
            <person name="Gibson G."/>
            <person name="Gilbert D."/>
            <person name="Gnerre S."/>
            <person name="Godfrey J."/>
            <person name="Good R."/>
            <person name="Gotea V."/>
            <person name="Gravely B."/>
            <person name="Greenberg A.J."/>
            <person name="Griffiths-Jones S."/>
            <person name="Gross S."/>
            <person name="Guigo R."/>
            <person name="Gustafson E.A."/>
            <person name="Haerty W."/>
            <person name="Hahn M.W."/>
            <person name="Halligan D.L."/>
            <person name="Halpern A.L."/>
            <person name="Halter G.M."/>
            <person name="Han M.V."/>
            <person name="Heger A."/>
            <person name="Hillier L."/>
            <person name="Hinrichs A.S."/>
            <person name="Holmes I."/>
            <person name="Hoskins R.A."/>
            <person name="Hubisz M.J."/>
            <person name="Hultmark D."/>
            <person name="Huntley M.A."/>
            <person name="Jaffe D.B."/>
            <person name="Jagadeeshan S."/>
            <person name="Jeck W.R."/>
            <person name="Johnson J."/>
            <person name="Jones C.D."/>
            <person name="Jordan W.C."/>
            <person name="Karpen G.H."/>
            <person name="Kataoka E."/>
            <person name="Keightley P.D."/>
            <person name="Kheradpour P."/>
            <person name="Kirkness E.F."/>
            <person name="Koerich L.B."/>
            <person name="Kristiansen K."/>
            <person name="Kudrna D."/>
            <person name="Kulathinal R.J."/>
            <person name="Kumar S."/>
            <person name="Kwok R."/>
            <person name="Lander E."/>
            <person name="Langley C.H."/>
            <person name="Lapoint R."/>
            <person name="Lazzaro B.P."/>
            <person name="Lee S.J."/>
            <person name="Levesque L."/>
            <person name="Li R."/>
            <person name="Lin C.F."/>
            <person name="Lin M.F."/>
            <person name="Lindblad-Toh K."/>
            <person name="Llopart A."/>
            <person name="Long M."/>
            <person name="Low L."/>
            <person name="Lozovsky E."/>
            <person name="Lu J."/>
            <person name="Luo M."/>
            <person name="Machado C.A."/>
            <person name="Makalowski W."/>
            <person name="Marzo M."/>
            <person name="Matsuda M."/>
            <person name="Matzkin L."/>
            <person name="McAllister B."/>
            <person name="McBride C.S."/>
            <person name="McKernan B."/>
            <person name="McKernan K."/>
            <person name="Mendez-Lago M."/>
            <person name="Minx P."/>
            <person name="Mollenhauer M.U."/>
            <person name="Montooth K."/>
            <person name="Mount S.M."/>
            <person name="Mu X."/>
            <person name="Myers E."/>
            <person name="Negre B."/>
            <person name="Newfeld S."/>
            <person name="Nielsen R."/>
            <person name="Noor M.A."/>
            <person name="O'Grady P."/>
            <person name="Pachter L."/>
            <person name="Papaceit M."/>
            <person name="Parisi M.J."/>
            <person name="Parisi M."/>
            <person name="Parts L."/>
            <person name="Pedersen J.S."/>
            <person name="Pesole G."/>
            <person name="Phillippy A.M."/>
            <person name="Ponting C.P."/>
            <person name="Pop M."/>
            <person name="Porcelli D."/>
            <person name="Powell J.R."/>
            <person name="Prohaska S."/>
            <person name="Pruitt K."/>
            <person name="Puig M."/>
            <person name="Quesneville H."/>
            <person name="Ram K.R."/>
            <person name="Rand D."/>
            <person name="Rasmussen M.D."/>
            <person name="Reed L.K."/>
            <person name="Reenan R."/>
            <person name="Reily A."/>
            <person name="Remington K.A."/>
            <person name="Rieger T.T."/>
            <person name="Ritchie M.G."/>
            <person name="Robin C."/>
            <person name="Rogers Y.H."/>
            <person name="Rohde C."/>
            <person name="Rozas J."/>
            <person name="Rubenfield M.J."/>
            <person name="Ruiz A."/>
            <person name="Russo S."/>
            <person name="Salzberg S.L."/>
            <person name="Sanchez-Gracia A."/>
            <person name="Saranga D.J."/>
            <person name="Sato H."/>
            <person name="Schaeffer S.W."/>
            <person name="Schatz M.C."/>
            <person name="Schlenke T."/>
            <person name="Schwartz R."/>
            <person name="Segarra C."/>
            <person name="Singh R.S."/>
            <person name="Sirot L."/>
            <person name="Sirota M."/>
            <person name="Sisneros N.B."/>
            <person name="Smith C.D."/>
            <person name="Smith T.F."/>
            <person name="Spieth J."/>
            <person name="Stage D.E."/>
            <person name="Stark A."/>
            <person name="Stephan W."/>
            <person name="Strausberg R.L."/>
            <person name="Strempel S."/>
            <person name="Sturgill D."/>
            <person name="Sutton G."/>
            <person name="Sutton G.G."/>
            <person name="Tao W."/>
            <person name="Teichmann S."/>
            <person name="Tobari Y.N."/>
            <person name="Tomimura Y."/>
            <person name="Tsolas J.M."/>
            <person name="Valente V.L."/>
            <person name="Venter E."/>
            <person name="Venter J.C."/>
            <person name="Vicario S."/>
            <person name="Vieira F.G."/>
            <person name="Vilella A.J."/>
            <person name="Villasante A."/>
            <person name="Walenz B."/>
            <person name="Wang J."/>
            <person name="Wasserman M."/>
            <person name="Watts T."/>
            <person name="Wilson D."/>
            <person name="Wilson R.K."/>
            <person name="Wing R.A."/>
            <person name="Wolfner M.F."/>
            <person name="Wong A."/>
            <person name="Wong G.K."/>
            <person name="Wu C.I."/>
            <person name="Wu G."/>
            <person name="Yamamoto D."/>
            <person name="Yang H.P."/>
            <person name="Yang S.P."/>
            <person name="Yorke J.A."/>
            <person name="Yoshida K."/>
            <person name="Zdobnov E."/>
            <person name="Zhang P."/>
            <person name="Zhang Y."/>
            <person name="Zimin A.V."/>
            <person name="Baldwin J."/>
            <person name="Abdouelleil A."/>
            <person name="Abdulkadir J."/>
            <person name="Abebe A."/>
            <person name="Abera B."/>
            <person name="Abreu J."/>
            <person name="Acer S.C."/>
            <person name="Aftuck L."/>
            <person name="Alexander A."/>
            <person name="An P."/>
            <person name="Anderson E."/>
            <person name="Anderson S."/>
            <person name="Arachi H."/>
            <person name="Azer M."/>
            <person name="Bachantsang P."/>
            <person name="Barry A."/>
            <person name="Bayul T."/>
            <person name="Berlin A."/>
            <person name="Bessette D."/>
            <person name="Bloom T."/>
            <person name="Blye J."/>
            <person name="Boguslavskiy L."/>
            <person name="Bonnet C."/>
            <person name="Boukhgalter B."/>
            <person name="Bourzgui I."/>
            <person name="Brown A."/>
            <person name="Cahill P."/>
            <person name="Channer S."/>
            <person name="Cheshatsang Y."/>
            <person name="Chuda L."/>
            <person name="Citroen M."/>
            <person name="Collymore A."/>
            <person name="Cooke P."/>
            <person name="Costello M."/>
            <person name="D'Aco K."/>
            <person name="Daza R."/>
            <person name="De Haan G."/>
            <person name="DeGray S."/>
            <person name="DeMaso C."/>
            <person name="Dhargay N."/>
            <person name="Dooley K."/>
            <person name="Dooley E."/>
            <person name="Doricent M."/>
            <person name="Dorje P."/>
            <person name="Dorjee K."/>
            <person name="Dupes A."/>
            <person name="Elong R."/>
            <person name="Falk J."/>
            <person name="Farina A."/>
            <person name="Faro S."/>
            <person name="Ferguson D."/>
            <person name="Fisher S."/>
            <person name="Foley C.D."/>
            <person name="Franke A."/>
            <person name="Friedrich D."/>
            <person name="Gadbois L."/>
            <person name="Gearin G."/>
            <person name="Gearin C.R."/>
            <person name="Giannoukos G."/>
            <person name="Goode T."/>
            <person name="Graham J."/>
            <person name="Grandbois E."/>
            <person name="Grewal S."/>
            <person name="Gyaltsen K."/>
            <person name="Hafez N."/>
            <person name="Hagos B."/>
            <person name="Hall J."/>
            <person name="Henson C."/>
            <person name="Hollinger A."/>
            <person name="Honan T."/>
            <person name="Huard M.D."/>
            <person name="Hughes L."/>
            <person name="Hurhula B."/>
            <person name="Husby M.E."/>
            <person name="Kamat A."/>
            <person name="Kanga B."/>
            <person name="Kashin S."/>
            <person name="Khazanovich D."/>
            <person name="Kisner P."/>
            <person name="Lance K."/>
            <person name="Lara M."/>
            <person name="Lee W."/>
            <person name="Lennon N."/>
            <person name="Letendre F."/>
            <person name="LeVine R."/>
            <person name="Lipovsky A."/>
            <person name="Liu X."/>
            <person name="Liu J."/>
            <person name="Liu S."/>
            <person name="Lokyitsang T."/>
            <person name="Lokyitsang Y."/>
            <person name="Lubonja R."/>
            <person name="Lui A."/>
            <person name="MacDonald P."/>
            <person name="Magnisalis V."/>
            <person name="Maru K."/>
            <person name="Matthews C."/>
            <person name="McCusker W."/>
            <person name="McDonough S."/>
            <person name="Mehta T."/>
            <person name="Meldrim J."/>
            <person name="Meneus L."/>
            <person name="Mihai O."/>
            <person name="Mihalev A."/>
            <person name="Mihova T."/>
            <person name="Mittelman R."/>
            <person name="Mlenga V."/>
            <person name="Montmayeur A."/>
            <person name="Mulrain L."/>
            <person name="Navidi A."/>
            <person name="Naylor J."/>
            <person name="Negash T."/>
            <person name="Nguyen T."/>
            <person name="Nguyen N."/>
            <person name="Nicol R."/>
            <person name="Norbu C."/>
            <person name="Norbu N."/>
            <person name="Novod N."/>
            <person name="O'Neill B."/>
            <person name="Osman S."/>
            <person name="Markiewicz E."/>
            <person name="Oyono O.L."/>
            <person name="Patti C."/>
            <person name="Phunkhang P."/>
            <person name="Pierre F."/>
            <person name="Priest M."/>
            <person name="Raghuraman S."/>
            <person name="Rege F."/>
            <person name="Reyes R."/>
            <person name="Rise C."/>
            <person name="Rogov P."/>
            <person name="Ross K."/>
            <person name="Ryan E."/>
            <person name="Settipalli S."/>
            <person name="Shea T."/>
            <person name="Sherpa N."/>
            <person name="Shi L."/>
            <person name="Shih D."/>
            <person name="Sparrow T."/>
            <person name="Spaulding J."/>
            <person name="Stalker J."/>
            <person name="Stange-Thomann N."/>
            <person name="Stavropoulos S."/>
            <person name="Stone C."/>
            <person name="Strader C."/>
            <person name="Tesfaye S."/>
            <person name="Thomson T."/>
            <person name="Thoulutsang Y."/>
            <person name="Thoulutsang D."/>
            <person name="Topham K."/>
            <person name="Topping I."/>
            <person name="Tsamla T."/>
            <person name="Vassiliev H."/>
            <person name="Vo A."/>
            <person name="Wangchuk T."/>
            <person name="Wangdi T."/>
            <person name="Weiand M."/>
            <person name="Wilkinson J."/>
            <person name="Wilson A."/>
            <person name="Yadav S."/>
            <person name="Young G."/>
            <person name="Yu Q."/>
            <person name="Zembek L."/>
            <person name="Zhong D."/>
            <person name="Zimmer A."/>
            <person name="Zwirko Z."/>
            <person name="Jaffe D.B."/>
            <person name="Alvarez P."/>
            <person name="Brockman W."/>
            <person name="Butler J."/>
            <person name="Chin C."/>
            <person name="Gnerre S."/>
            <person name="Grabherr M."/>
            <person name="Kleber M."/>
            <person name="Mauceli E."/>
            <person name="MacCallum I."/>
        </authorList>
    </citation>
    <scope>NUCLEOTIDE SEQUENCE [LARGE SCALE GENOMIC DNA]</scope>
    <source>
        <strain evidence="4">MSH-3 / Tucson 14011-0111.49</strain>
    </source>
</reference>
<organism evidence="4">
    <name type="scientific">Drosophila persimilis</name>
    <name type="common">Fruit fly</name>
    <dbReference type="NCBI Taxonomy" id="7234"/>
    <lineage>
        <taxon>Eukaryota</taxon>
        <taxon>Metazoa</taxon>
        <taxon>Ecdysozoa</taxon>
        <taxon>Arthropoda</taxon>
        <taxon>Hexapoda</taxon>
        <taxon>Insecta</taxon>
        <taxon>Pterygota</taxon>
        <taxon>Neoptera</taxon>
        <taxon>Endopterygota</taxon>
        <taxon>Diptera</taxon>
        <taxon>Brachycera</taxon>
        <taxon>Muscomorpha</taxon>
        <taxon>Ephydroidea</taxon>
        <taxon>Drosophilidae</taxon>
        <taxon>Drosophila</taxon>
        <taxon>Sophophora</taxon>
    </lineage>
</organism>
<dbReference type="OMA" id="QTLEMGT"/>
<protein>
    <submittedName>
        <fullName evidence="3">GL18476</fullName>
    </submittedName>
</protein>
<dbReference type="eggNOG" id="ENOG502T95W">
    <property type="taxonomic scope" value="Eukaryota"/>
</dbReference>
<dbReference type="Proteomes" id="UP000008744">
    <property type="component" value="Unassembled WGS sequence"/>
</dbReference>
<evidence type="ECO:0000259" key="2">
    <source>
        <dbReference type="Pfam" id="PF16007"/>
    </source>
</evidence>
<proteinExistence type="predicted"/>
<evidence type="ECO:0000256" key="1">
    <source>
        <dbReference type="SAM" id="MobiDB-lite"/>
    </source>
</evidence>
<feature type="domain" description="DUF4777" evidence="2">
    <location>
        <begin position="1"/>
        <end position="66"/>
    </location>
</feature>
<gene>
    <name evidence="3" type="primary">Dper\GL18476</name>
    <name evidence="3" type="ORF">Dper_GL18476</name>
</gene>
<dbReference type="AlphaFoldDB" id="B4G7Q4"/>
<dbReference type="PhylomeDB" id="B4G7Q4"/>
<dbReference type="HOGENOM" id="CLU_133450_0_0_1"/>
<dbReference type="InterPro" id="IPR031957">
    <property type="entry name" value="DUF4777"/>
</dbReference>
<dbReference type="Pfam" id="PF16007">
    <property type="entry name" value="DUF4777"/>
    <property type="match status" value="1"/>
</dbReference>
<feature type="region of interest" description="Disordered" evidence="1">
    <location>
        <begin position="83"/>
        <end position="145"/>
    </location>
</feature>
<feature type="compositionally biased region" description="Basic residues" evidence="1">
    <location>
        <begin position="92"/>
        <end position="104"/>
    </location>
</feature>
<sequence>MPNFNGAIIVHTLQLLKIPATVRQIVNTISNHTDLPEEDIKKPVKQTLEMGTRLGFLQKMDGRYYLVPMTFENLMSEMKELDLKAKTESQRPVRKAKKEKKVTKTKSEGKTTKKQIKKPAEESQTSTITMVPSELKISSKPKAVK</sequence>
<evidence type="ECO:0000313" key="4">
    <source>
        <dbReference type="Proteomes" id="UP000008744"/>
    </source>
</evidence>